<dbReference type="AlphaFoldDB" id="A0A840PWU5"/>
<comment type="caution">
    <text evidence="1">The sequence shown here is derived from an EMBL/GenBank/DDBJ whole genome shotgun (WGS) entry which is preliminary data.</text>
</comment>
<sequence>MNKNRIPEKLNDFRVYIDDNNSSPGISDIELPTLNAISDTVSGAGILGEYDSPLLGQFESAKIKLNWKSIGEERALLYQVGSHKIDCRLANQSYDIASSTHKISADRVVVIGPVISNEFGKASKGSAYEGSTEIECMYYRLESNGKVLIELDKVNHIFKVNGVDQLSELRKALGM</sequence>
<accession>A0A840PWU5</accession>
<reference evidence="1 2" key="1">
    <citation type="submission" date="2020-08" db="EMBL/GenBank/DDBJ databases">
        <title>Genomic Encyclopedia of Type Strains, Phase IV (KMG-IV): sequencing the most valuable type-strain genomes for metagenomic binning, comparative biology and taxonomic classification.</title>
        <authorList>
            <person name="Goeker M."/>
        </authorList>
    </citation>
    <scope>NUCLEOTIDE SEQUENCE [LARGE SCALE GENOMIC DNA]</scope>
    <source>
        <strain evidence="1 2">DSM 10633</strain>
    </source>
</reference>
<protein>
    <recommendedName>
        <fullName evidence="3">Phage tail protein</fullName>
    </recommendedName>
</protein>
<dbReference type="Proteomes" id="UP000557217">
    <property type="component" value="Unassembled WGS sequence"/>
</dbReference>
<keyword evidence="2" id="KW-1185">Reference proteome</keyword>
<dbReference type="EMBL" id="JACHGZ010000008">
    <property type="protein sequence ID" value="MBB5148658.1"/>
    <property type="molecule type" value="Genomic_DNA"/>
</dbReference>
<dbReference type="RefSeq" id="WP_168412165.1">
    <property type="nucleotide sequence ID" value="NZ_JAAXPW010000008.1"/>
</dbReference>
<name>A0A840PWU5_URETH</name>
<evidence type="ECO:0008006" key="3">
    <source>
        <dbReference type="Google" id="ProtNLM"/>
    </source>
</evidence>
<evidence type="ECO:0000313" key="1">
    <source>
        <dbReference type="EMBL" id="MBB5148658.1"/>
    </source>
</evidence>
<gene>
    <name evidence="1" type="ORF">HNR36_001044</name>
</gene>
<organism evidence="1 2">
    <name type="scientific">Ureibacillus thermosphaericus</name>
    <dbReference type="NCBI Taxonomy" id="51173"/>
    <lineage>
        <taxon>Bacteria</taxon>
        <taxon>Bacillati</taxon>
        <taxon>Bacillota</taxon>
        <taxon>Bacilli</taxon>
        <taxon>Bacillales</taxon>
        <taxon>Caryophanaceae</taxon>
        <taxon>Ureibacillus</taxon>
    </lineage>
</organism>
<proteinExistence type="predicted"/>
<evidence type="ECO:0000313" key="2">
    <source>
        <dbReference type="Proteomes" id="UP000557217"/>
    </source>
</evidence>
<dbReference type="Pfam" id="PF04985">
    <property type="entry name" value="Phage_tube"/>
    <property type="match status" value="1"/>
</dbReference>
<dbReference type="InterPro" id="IPR006498">
    <property type="entry name" value="Tail_tube"/>
</dbReference>